<keyword evidence="2" id="KW-0812">Transmembrane</keyword>
<dbReference type="InterPro" id="IPR011105">
    <property type="entry name" value="Cell_wall_hydrolase_SleB"/>
</dbReference>
<evidence type="ECO:0000313" key="6">
    <source>
        <dbReference type="Proteomes" id="UP000323502"/>
    </source>
</evidence>
<name>A0A1G7QTP9_9SPHN</name>
<dbReference type="Proteomes" id="UP000436801">
    <property type="component" value="Unassembled WGS sequence"/>
</dbReference>
<dbReference type="EMBL" id="WSUT01000002">
    <property type="protein sequence ID" value="MWC42350.1"/>
    <property type="molecule type" value="Genomic_DNA"/>
</dbReference>
<evidence type="ECO:0000313" key="7">
    <source>
        <dbReference type="Proteomes" id="UP000436801"/>
    </source>
</evidence>
<evidence type="ECO:0000313" key="4">
    <source>
        <dbReference type="EMBL" id="MWC42350.1"/>
    </source>
</evidence>
<feature type="transmembrane region" description="Helical" evidence="2">
    <location>
        <begin position="24"/>
        <end position="43"/>
    </location>
</feature>
<evidence type="ECO:0000256" key="1">
    <source>
        <dbReference type="SAM" id="MobiDB-lite"/>
    </source>
</evidence>
<reference evidence="5 6" key="1">
    <citation type="submission" date="2016-10" db="EMBL/GenBank/DDBJ databases">
        <authorList>
            <person name="Varghese N."/>
            <person name="Submissions S."/>
        </authorList>
    </citation>
    <scope>NUCLEOTIDE SEQUENCE [LARGE SCALE GENOMIC DNA]</scope>
    <source>
        <strain evidence="5 6">S7-754</strain>
    </source>
</reference>
<protein>
    <submittedName>
        <fullName evidence="4 5">Cell wall hydrolase</fullName>
    </submittedName>
</protein>
<proteinExistence type="predicted"/>
<keyword evidence="6" id="KW-1185">Reference proteome</keyword>
<feature type="compositionally biased region" description="Low complexity" evidence="1">
    <location>
        <begin position="334"/>
        <end position="343"/>
    </location>
</feature>
<keyword evidence="2" id="KW-1133">Transmembrane helix</keyword>
<dbReference type="EMBL" id="FNBI01000009">
    <property type="protein sequence ID" value="SDG01898.1"/>
    <property type="molecule type" value="Genomic_DNA"/>
</dbReference>
<sequence>MDGGDYATSKDQFVLLSHSHRSTLWGLLTIALLIGLGVALLTMDDDREYLDVIPMEAPKTAVTPTEPAEDGIALDDLIPSAVLELSPQDALTRNLALPLSRASNPLAPPFVAAWLGADLERSTTCLANAVYYEANGEPIAGQRAVAQVVLNRLRHPRYPKTICDVVYQGSDRPTGCQFSFTCDGSLARAPNPVRWKNAVQVAEAALAGWTSAEAGQATHYHTLYVFPKWAPTLLKTGIVGQHIFYRLPGRFHDYSAFRAATPPAEVAPPMILAPTIPDDTGVLMAGAEGGARRAEEQPVAGAARVGVGGGTPETMVRAEPPAISAVPAAPIVAPATNPVPAAKAKSEDYFPNRRKSRSHLPLTQ</sequence>
<gene>
    <name evidence="4" type="ORF">GQR91_01565</name>
    <name evidence="5" type="ORF">SAMN05216557_10942</name>
</gene>
<dbReference type="AlphaFoldDB" id="A0A1G7QTP9"/>
<organism evidence="5 6">
    <name type="scientific">Sphingomonas carotinifaciens</name>
    <dbReference type="NCBI Taxonomy" id="1166323"/>
    <lineage>
        <taxon>Bacteria</taxon>
        <taxon>Pseudomonadati</taxon>
        <taxon>Pseudomonadota</taxon>
        <taxon>Alphaproteobacteria</taxon>
        <taxon>Sphingomonadales</taxon>
        <taxon>Sphingomonadaceae</taxon>
        <taxon>Sphingomonas</taxon>
    </lineage>
</organism>
<keyword evidence="5" id="KW-0378">Hydrolase</keyword>
<dbReference type="OrthoDB" id="9785345at2"/>
<dbReference type="InterPro" id="IPR042047">
    <property type="entry name" value="SleB_dom1"/>
</dbReference>
<dbReference type="Gene3D" id="1.10.10.2520">
    <property type="entry name" value="Cell wall hydrolase SleB, domain 1"/>
    <property type="match status" value="1"/>
</dbReference>
<feature type="region of interest" description="Disordered" evidence="1">
    <location>
        <begin position="334"/>
        <end position="364"/>
    </location>
</feature>
<evidence type="ECO:0000313" key="5">
    <source>
        <dbReference type="EMBL" id="SDG01898.1"/>
    </source>
</evidence>
<keyword evidence="2" id="KW-0472">Membrane</keyword>
<reference evidence="4 7" key="2">
    <citation type="submission" date="2019-12" db="EMBL/GenBank/DDBJ databases">
        <authorList>
            <person name="Zheng J."/>
        </authorList>
    </citation>
    <scope>NUCLEOTIDE SEQUENCE [LARGE SCALE GENOMIC DNA]</scope>
    <source>
        <strain evidence="4 7">DSM 27347</strain>
    </source>
</reference>
<accession>A0A1G7QTP9</accession>
<evidence type="ECO:0000256" key="2">
    <source>
        <dbReference type="SAM" id="Phobius"/>
    </source>
</evidence>
<feature type="domain" description="Cell wall hydrolase SleB" evidence="3">
    <location>
        <begin position="136"/>
        <end position="245"/>
    </location>
</feature>
<dbReference type="GO" id="GO:0016787">
    <property type="term" value="F:hydrolase activity"/>
    <property type="evidence" value="ECO:0007669"/>
    <property type="project" value="UniProtKB-KW"/>
</dbReference>
<dbReference type="Proteomes" id="UP000323502">
    <property type="component" value="Unassembled WGS sequence"/>
</dbReference>
<evidence type="ECO:0000259" key="3">
    <source>
        <dbReference type="Pfam" id="PF07486"/>
    </source>
</evidence>
<dbReference type="Pfam" id="PF07486">
    <property type="entry name" value="Hydrolase_2"/>
    <property type="match status" value="1"/>
</dbReference>